<dbReference type="EMBL" id="CP004144">
    <property type="protein sequence ID" value="AGF97746.1"/>
    <property type="molecule type" value="Genomic_DNA"/>
</dbReference>
<proteinExistence type="predicted"/>
<gene>
    <name evidence="1" type="ORF">MmTuc01_2436</name>
</gene>
<dbReference type="HOGENOM" id="CLU_3021006_0_0_2"/>
<accession>M1PZH0</accession>
<name>M1PZH0_METMZ</name>
<dbReference type="BioCyc" id="MMAZ1236903:G139K-2328-MONOMER"/>
<dbReference type="AlphaFoldDB" id="M1PZH0"/>
<protein>
    <submittedName>
        <fullName evidence="1">Uncharacterized protein</fullName>
    </submittedName>
</protein>
<evidence type="ECO:0000313" key="1">
    <source>
        <dbReference type="EMBL" id="AGF97746.1"/>
    </source>
</evidence>
<dbReference type="Proteomes" id="UP000011718">
    <property type="component" value="Chromosome"/>
</dbReference>
<organism evidence="1 2">
    <name type="scientific">Methanosarcina mazei Tuc01</name>
    <dbReference type="NCBI Taxonomy" id="1236903"/>
    <lineage>
        <taxon>Archaea</taxon>
        <taxon>Methanobacteriati</taxon>
        <taxon>Methanobacteriota</taxon>
        <taxon>Stenosarchaea group</taxon>
        <taxon>Methanomicrobia</taxon>
        <taxon>Methanosarcinales</taxon>
        <taxon>Methanosarcinaceae</taxon>
        <taxon>Methanosarcina</taxon>
    </lineage>
</organism>
<dbReference type="KEGG" id="mmaz:MmTuc01_2436"/>
<reference evidence="1 2" key="1">
    <citation type="journal article" date="2013" name="Genome Announc.">
        <title>Complete Genome of a Methanosarcina mazei Strain Isolated from Sediment Samples from an Amazonian Flooded Area.</title>
        <authorList>
            <person name="Assis das Gracas D."/>
            <person name="Thiago Juca Ramos R."/>
            <person name="Vieira Araujo A.C."/>
            <person name="Zahlouth R."/>
            <person name="Ribeiro Carneiro A."/>
            <person name="Souza Lopes T."/>
            <person name="Azevedo Barauna R."/>
            <person name="Azevedo V."/>
            <person name="Cruz Schneider M.P."/>
            <person name="Pellizari V.H."/>
            <person name="Silva A."/>
        </authorList>
    </citation>
    <scope>NUCLEOTIDE SEQUENCE [LARGE SCALE GENOMIC DNA]</scope>
    <source>
        <strain evidence="1 2">Tuc01</strain>
    </source>
</reference>
<sequence>MCQGTIQIYNKPAAFISCFLPATEKTFRTITPPALKKTEFTYPFQRYITIDAGSV</sequence>
<evidence type="ECO:0000313" key="2">
    <source>
        <dbReference type="Proteomes" id="UP000011718"/>
    </source>
</evidence>